<reference evidence="2 3" key="1">
    <citation type="submission" date="2019-05" db="EMBL/GenBank/DDBJ databases">
        <title>Another draft genome of Portunus trituberculatus and its Hox gene families provides insights of decapod evolution.</title>
        <authorList>
            <person name="Jeong J.-H."/>
            <person name="Song I."/>
            <person name="Kim S."/>
            <person name="Choi T."/>
            <person name="Kim D."/>
            <person name="Ryu S."/>
            <person name="Kim W."/>
        </authorList>
    </citation>
    <scope>NUCLEOTIDE SEQUENCE [LARGE SCALE GENOMIC DNA]</scope>
    <source>
        <tissue evidence="2">Muscle</tissue>
    </source>
</reference>
<organism evidence="2 3">
    <name type="scientific">Portunus trituberculatus</name>
    <name type="common">Swimming crab</name>
    <name type="synonym">Neptunus trituberculatus</name>
    <dbReference type="NCBI Taxonomy" id="210409"/>
    <lineage>
        <taxon>Eukaryota</taxon>
        <taxon>Metazoa</taxon>
        <taxon>Ecdysozoa</taxon>
        <taxon>Arthropoda</taxon>
        <taxon>Crustacea</taxon>
        <taxon>Multicrustacea</taxon>
        <taxon>Malacostraca</taxon>
        <taxon>Eumalacostraca</taxon>
        <taxon>Eucarida</taxon>
        <taxon>Decapoda</taxon>
        <taxon>Pleocyemata</taxon>
        <taxon>Brachyura</taxon>
        <taxon>Eubrachyura</taxon>
        <taxon>Portunoidea</taxon>
        <taxon>Portunidae</taxon>
        <taxon>Portuninae</taxon>
        <taxon>Portunus</taxon>
    </lineage>
</organism>
<sequence>MGERGKGKQPFHVAIKSVEEEKEEEDGEEKFRGGFRGEVVEGCGGGVTNLLSFPHIFLFS</sequence>
<dbReference type="AlphaFoldDB" id="A0A5B7JYB0"/>
<keyword evidence="3" id="KW-1185">Reference proteome</keyword>
<feature type="region of interest" description="Disordered" evidence="1">
    <location>
        <begin position="1"/>
        <end position="30"/>
    </location>
</feature>
<comment type="caution">
    <text evidence="2">The sequence shown here is derived from an EMBL/GenBank/DDBJ whole genome shotgun (WGS) entry which is preliminary data.</text>
</comment>
<name>A0A5B7JYB0_PORTR</name>
<gene>
    <name evidence="2" type="ORF">E2C01_093449</name>
</gene>
<proteinExistence type="predicted"/>
<evidence type="ECO:0000313" key="3">
    <source>
        <dbReference type="Proteomes" id="UP000324222"/>
    </source>
</evidence>
<dbReference type="Proteomes" id="UP000324222">
    <property type="component" value="Unassembled WGS sequence"/>
</dbReference>
<evidence type="ECO:0000313" key="2">
    <source>
        <dbReference type="EMBL" id="MPC98097.1"/>
    </source>
</evidence>
<protein>
    <submittedName>
        <fullName evidence="2">Uncharacterized protein</fullName>
    </submittedName>
</protein>
<dbReference type="EMBL" id="VSRR010112616">
    <property type="protein sequence ID" value="MPC98097.1"/>
    <property type="molecule type" value="Genomic_DNA"/>
</dbReference>
<evidence type="ECO:0000256" key="1">
    <source>
        <dbReference type="SAM" id="MobiDB-lite"/>
    </source>
</evidence>
<accession>A0A5B7JYB0</accession>